<gene>
    <name evidence="2" type="ORF">J2S63_001069</name>
</gene>
<feature type="region of interest" description="Disordered" evidence="1">
    <location>
        <begin position="36"/>
        <end position="145"/>
    </location>
</feature>
<evidence type="ECO:0000313" key="3">
    <source>
        <dbReference type="Proteomes" id="UP001183648"/>
    </source>
</evidence>
<proteinExistence type="predicted"/>
<dbReference type="RefSeq" id="WP_310299556.1">
    <property type="nucleotide sequence ID" value="NZ_BAAAPS010000007.1"/>
</dbReference>
<dbReference type="EMBL" id="JAVDYG010000001">
    <property type="protein sequence ID" value="MDR7361516.1"/>
    <property type="molecule type" value="Genomic_DNA"/>
</dbReference>
<comment type="caution">
    <text evidence="2">The sequence shown here is derived from an EMBL/GenBank/DDBJ whole genome shotgun (WGS) entry which is preliminary data.</text>
</comment>
<dbReference type="Proteomes" id="UP001183648">
    <property type="component" value="Unassembled WGS sequence"/>
</dbReference>
<protein>
    <submittedName>
        <fullName evidence="2">Outer membrane biosynthesis protein TonB</fullName>
    </submittedName>
</protein>
<accession>A0ABU2BSB8</accession>
<feature type="compositionally biased region" description="Low complexity" evidence="1">
    <location>
        <begin position="77"/>
        <end position="129"/>
    </location>
</feature>
<organism evidence="2 3">
    <name type="scientific">Nocardioides marmoribigeumensis</name>
    <dbReference type="NCBI Taxonomy" id="433649"/>
    <lineage>
        <taxon>Bacteria</taxon>
        <taxon>Bacillati</taxon>
        <taxon>Actinomycetota</taxon>
        <taxon>Actinomycetes</taxon>
        <taxon>Propionibacteriales</taxon>
        <taxon>Nocardioidaceae</taxon>
        <taxon>Nocardioides</taxon>
    </lineage>
</organism>
<evidence type="ECO:0000313" key="2">
    <source>
        <dbReference type="EMBL" id="MDR7361516.1"/>
    </source>
</evidence>
<feature type="compositionally biased region" description="Low complexity" evidence="1">
    <location>
        <begin position="57"/>
        <end position="68"/>
    </location>
</feature>
<evidence type="ECO:0000256" key="1">
    <source>
        <dbReference type="SAM" id="MobiDB-lite"/>
    </source>
</evidence>
<sequence length="221" mass="23178">MGRRSVLLAVGLWLAVVVVVSGATWAVIDAAGRDVTTRRAADPAATGGALRTVTPETSAPRATPTARPRPSRPSRPTRPTRTPSRTRTTPAVPVPSAVATEQPDVTTPASPVTTAPAPRPSTRPATKATPPAPAPRPQERTWSGRAGSVAARCTGSTIGLASAWPGDGWRMQVDERGPSRVKVEFHLARSDREAESESETADSVEVRAECVGGVPRFRVDS</sequence>
<keyword evidence="3" id="KW-1185">Reference proteome</keyword>
<name>A0ABU2BSB8_9ACTN</name>
<reference evidence="2 3" key="1">
    <citation type="submission" date="2023-07" db="EMBL/GenBank/DDBJ databases">
        <title>Sequencing the genomes of 1000 actinobacteria strains.</title>
        <authorList>
            <person name="Klenk H.-P."/>
        </authorList>
    </citation>
    <scope>NUCLEOTIDE SEQUENCE [LARGE SCALE GENOMIC DNA]</scope>
    <source>
        <strain evidence="2 3">DSM 19426</strain>
    </source>
</reference>